<evidence type="ECO:0000313" key="18">
    <source>
        <dbReference type="EMBL" id="SCC77965.1"/>
    </source>
</evidence>
<dbReference type="NCBIfam" id="TIGR01296">
    <property type="entry name" value="asd_B"/>
    <property type="match status" value="1"/>
</dbReference>
<comment type="catalytic activity">
    <reaction evidence="14 15">
        <text>L-aspartate 4-semialdehyde + phosphate + NADP(+) = 4-phospho-L-aspartate + NADPH + H(+)</text>
        <dbReference type="Rhea" id="RHEA:24284"/>
        <dbReference type="ChEBI" id="CHEBI:15378"/>
        <dbReference type="ChEBI" id="CHEBI:43474"/>
        <dbReference type="ChEBI" id="CHEBI:57535"/>
        <dbReference type="ChEBI" id="CHEBI:57783"/>
        <dbReference type="ChEBI" id="CHEBI:58349"/>
        <dbReference type="ChEBI" id="CHEBI:537519"/>
        <dbReference type="EC" id="1.2.1.11"/>
    </reaction>
</comment>
<dbReference type="GO" id="GO:0019877">
    <property type="term" value="P:diaminopimelate biosynthetic process"/>
    <property type="evidence" value="ECO:0007669"/>
    <property type="project" value="UniProtKB-UniRule"/>
</dbReference>
<dbReference type="EC" id="1.2.1.11" evidence="6 15"/>
<name>A0A1C4GZ91_9BIFI</name>
<comment type="pathway">
    <text evidence="3 15">Amino-acid biosynthesis; L-threonine biosynthesis; L-threonine from L-aspartate: step 2/5.</text>
</comment>
<dbReference type="GO" id="GO:0009097">
    <property type="term" value="P:isoleucine biosynthetic process"/>
    <property type="evidence" value="ECO:0007669"/>
    <property type="project" value="UniProtKB-UniRule"/>
</dbReference>
<evidence type="ECO:0000256" key="3">
    <source>
        <dbReference type="ARBA" id="ARBA00005097"/>
    </source>
</evidence>
<feature type="active site" description="Proton acceptor" evidence="15 16">
    <location>
        <position position="265"/>
    </location>
</feature>
<evidence type="ECO:0000256" key="10">
    <source>
        <dbReference type="ARBA" id="ARBA00022915"/>
    </source>
</evidence>
<feature type="binding site" evidence="15">
    <location>
        <position position="165"/>
    </location>
    <ligand>
        <name>substrate</name>
    </ligand>
</feature>
<feature type="binding site" evidence="15">
    <location>
        <begin position="20"/>
        <end position="23"/>
    </location>
    <ligand>
        <name>NADP(+)</name>
        <dbReference type="ChEBI" id="CHEBI:58349"/>
    </ligand>
</feature>
<evidence type="ECO:0000256" key="8">
    <source>
        <dbReference type="ARBA" id="ARBA00022697"/>
    </source>
</evidence>
<dbReference type="EMBL" id="FMBL01000001">
    <property type="protein sequence ID" value="SCC77965.1"/>
    <property type="molecule type" value="Genomic_DNA"/>
</dbReference>
<feature type="binding site" evidence="15">
    <location>
        <begin position="48"/>
        <end position="49"/>
    </location>
    <ligand>
        <name>NADP(+)</name>
        <dbReference type="ChEBI" id="CHEBI:58349"/>
    </ligand>
</feature>
<evidence type="ECO:0000259" key="17">
    <source>
        <dbReference type="SMART" id="SM00859"/>
    </source>
</evidence>
<evidence type="ECO:0000256" key="11">
    <source>
        <dbReference type="ARBA" id="ARBA00023002"/>
    </source>
</evidence>
<dbReference type="HAMAP" id="MF_02121">
    <property type="entry name" value="ASADH"/>
    <property type="match status" value="1"/>
</dbReference>
<dbReference type="InterPro" id="IPR012280">
    <property type="entry name" value="Semialdhyde_DH_dimer_dom"/>
</dbReference>
<comment type="similarity">
    <text evidence="4 15">Belongs to the aspartate-semialdehyde dehydrogenase family.</text>
</comment>
<dbReference type="Pfam" id="PF02774">
    <property type="entry name" value="Semialdhyde_dhC"/>
    <property type="match status" value="1"/>
</dbReference>
<keyword evidence="7 15" id="KW-0028">Amino-acid biosynthesis</keyword>
<keyword evidence="8 15" id="KW-0791">Threonine biosynthesis</keyword>
<evidence type="ECO:0000256" key="7">
    <source>
        <dbReference type="ARBA" id="ARBA00022605"/>
    </source>
</evidence>
<dbReference type="Pfam" id="PF01118">
    <property type="entry name" value="Semialdhyde_dh"/>
    <property type="match status" value="1"/>
</dbReference>
<feature type="active site" description="Acyl-thioester intermediate" evidence="15 16">
    <location>
        <position position="138"/>
    </location>
</feature>
<proteinExistence type="inferred from homology"/>
<gene>
    <name evidence="15" type="primary">asd</name>
    <name evidence="18" type="ORF">GA0061077_0036</name>
</gene>
<evidence type="ECO:0000256" key="13">
    <source>
        <dbReference type="ARBA" id="ARBA00023167"/>
    </source>
</evidence>
<dbReference type="UniPathway" id="UPA00051">
    <property type="reaction ID" value="UER00464"/>
</dbReference>
<evidence type="ECO:0000256" key="1">
    <source>
        <dbReference type="ARBA" id="ARBA00005021"/>
    </source>
</evidence>
<comment type="pathway">
    <text evidence="1 15">Amino-acid biosynthesis; L-methionine biosynthesis via de novo pathway; L-homoserine from L-aspartate: step 2/3.</text>
</comment>
<evidence type="ECO:0000256" key="5">
    <source>
        <dbReference type="ARBA" id="ARBA00011738"/>
    </source>
</evidence>
<evidence type="ECO:0000256" key="2">
    <source>
        <dbReference type="ARBA" id="ARBA00005076"/>
    </source>
</evidence>
<keyword evidence="13 15" id="KW-0486">Methionine biosynthesis</keyword>
<evidence type="ECO:0000256" key="16">
    <source>
        <dbReference type="PIRSR" id="PIRSR000148-1"/>
    </source>
</evidence>
<dbReference type="CDD" id="cd18131">
    <property type="entry name" value="ASADH_C_bac_euk_like"/>
    <property type="match status" value="1"/>
</dbReference>
<dbReference type="SUPFAM" id="SSF51735">
    <property type="entry name" value="NAD(P)-binding Rossmann-fold domains"/>
    <property type="match status" value="1"/>
</dbReference>
<comment type="caution">
    <text evidence="15">Lacks conserved residue(s) required for the propagation of feature annotation.</text>
</comment>
<dbReference type="RefSeq" id="WP_091846947.1">
    <property type="nucleotide sequence ID" value="NZ_FMBL01000001.1"/>
</dbReference>
<dbReference type="Gene3D" id="3.40.50.720">
    <property type="entry name" value="NAD(P)-binding Rossmann-like Domain"/>
    <property type="match status" value="1"/>
</dbReference>
<dbReference type="GO" id="GO:0050661">
    <property type="term" value="F:NADP binding"/>
    <property type="evidence" value="ECO:0007669"/>
    <property type="project" value="UniProtKB-UniRule"/>
</dbReference>
<keyword evidence="19" id="KW-1185">Reference proteome</keyword>
<evidence type="ECO:0000256" key="6">
    <source>
        <dbReference type="ARBA" id="ARBA00013120"/>
    </source>
</evidence>
<dbReference type="UniPathway" id="UPA00050">
    <property type="reaction ID" value="UER00463"/>
</dbReference>
<protein>
    <recommendedName>
        <fullName evidence="6 15">Aspartate-semialdehyde dehydrogenase</fullName>
        <shortName evidence="15">ASA dehydrogenase</shortName>
        <shortName evidence="15">ASADH</shortName>
        <ecNumber evidence="6 15">1.2.1.11</ecNumber>
    </recommendedName>
    <alternativeName>
        <fullName evidence="15">Aspartate-beta-semialdehyde dehydrogenase</fullName>
    </alternativeName>
</protein>
<dbReference type="NCBIfam" id="NF011456">
    <property type="entry name" value="PRK14874.1"/>
    <property type="match status" value="1"/>
</dbReference>
<feature type="binding site" evidence="15">
    <location>
        <begin position="168"/>
        <end position="169"/>
    </location>
    <ligand>
        <name>NADP(+)</name>
        <dbReference type="ChEBI" id="CHEBI:58349"/>
    </ligand>
</feature>
<evidence type="ECO:0000256" key="12">
    <source>
        <dbReference type="ARBA" id="ARBA00023154"/>
    </source>
</evidence>
<dbReference type="InterPro" id="IPR036291">
    <property type="entry name" value="NAD(P)-bd_dom_sf"/>
</dbReference>
<comment type="pathway">
    <text evidence="2 15">Amino-acid biosynthesis; L-lysine biosynthesis via DAP pathway; (S)-tetrahydrodipicolinate from L-aspartate: step 2/4.</text>
</comment>
<dbReference type="InterPro" id="IPR012080">
    <property type="entry name" value="Asp_semialdehyde_DH"/>
</dbReference>
<accession>A0A1C4GZ91</accession>
<evidence type="ECO:0000256" key="14">
    <source>
        <dbReference type="ARBA" id="ARBA00047891"/>
    </source>
</evidence>
<dbReference type="GO" id="GO:0009089">
    <property type="term" value="P:lysine biosynthetic process via diaminopimelate"/>
    <property type="evidence" value="ECO:0007669"/>
    <property type="project" value="UniProtKB-UniRule"/>
</dbReference>
<dbReference type="PIRSF" id="PIRSF000148">
    <property type="entry name" value="ASA_dh"/>
    <property type="match status" value="1"/>
</dbReference>
<dbReference type="SUPFAM" id="SSF55347">
    <property type="entry name" value="Glyceraldehyde-3-phosphate dehydrogenase-like, C-terminal domain"/>
    <property type="match status" value="1"/>
</dbReference>
<evidence type="ECO:0000256" key="15">
    <source>
        <dbReference type="HAMAP-Rule" id="MF_02121"/>
    </source>
</evidence>
<dbReference type="SMART" id="SM00859">
    <property type="entry name" value="Semialdhyde_dh"/>
    <property type="match status" value="1"/>
</dbReference>
<organism evidence="18 19">
    <name type="scientific">Bifidobacterium commune</name>
    <dbReference type="NCBI Taxonomy" id="1505727"/>
    <lineage>
        <taxon>Bacteria</taxon>
        <taxon>Bacillati</taxon>
        <taxon>Actinomycetota</taxon>
        <taxon>Actinomycetes</taxon>
        <taxon>Bifidobacteriales</taxon>
        <taxon>Bifidobacteriaceae</taxon>
        <taxon>Bifidobacterium</taxon>
    </lineage>
</organism>
<dbReference type="CDD" id="cd02316">
    <property type="entry name" value="VcASADH2_like_N"/>
    <property type="match status" value="1"/>
</dbReference>
<feature type="binding site" evidence="15">
    <location>
        <position position="108"/>
    </location>
    <ligand>
        <name>phosphate</name>
        <dbReference type="ChEBI" id="CHEBI:43474"/>
    </ligand>
</feature>
<dbReference type="GO" id="GO:0009088">
    <property type="term" value="P:threonine biosynthetic process"/>
    <property type="evidence" value="ECO:0007669"/>
    <property type="project" value="UniProtKB-UniRule"/>
</dbReference>
<dbReference type="PANTHER" id="PTHR46278">
    <property type="entry name" value="DEHYDROGENASE, PUTATIVE-RELATED"/>
    <property type="match status" value="1"/>
</dbReference>
<sequence>MAESIQPQQHRVNVAVLGATGQVGMVMRRILDERNFPVNDLRFLASARSAGTVIKWRDRDIAVEDVAKANLSGIDIAILSAGGSTSKVWAPKFAEAGAYVVDNSSQWRMDDDVPLVVAEANPDDLDDIPRRIVANPNCTTMACIPVLKPLNDRFGLKRLIVSSYQAVSGAGRGGVEQLMNEAAAAVEQGADKLVFDGNSIDLPEPTKIIRTIAFNAVPFIGSIVDDGSEETDEEQKLRNEGRKILHLPNLAASCTCVRVGVFTSHGMSVNAEFERDVTPDMAREVLKNAPGVEFEDIPTPQSAAGKNPSFVGRIRQDQAVDGKKGLAFFIANDNLRKGAALNAVELAEIVARKHFGA</sequence>
<dbReference type="PANTHER" id="PTHR46278:SF2">
    <property type="entry name" value="ASPARTATE-SEMIALDEHYDE DEHYDROGENASE"/>
    <property type="match status" value="1"/>
</dbReference>
<dbReference type="InterPro" id="IPR000534">
    <property type="entry name" value="Semialdehyde_DH_NAD-bd"/>
</dbReference>
<keyword evidence="12 15" id="KW-0457">Lysine biosynthesis</keyword>
<dbReference type="STRING" id="1505727.GA0061077_0036"/>
<dbReference type="Gene3D" id="3.30.360.10">
    <property type="entry name" value="Dihydrodipicolinate Reductase, domain 2"/>
    <property type="match status" value="1"/>
</dbReference>
<evidence type="ECO:0000256" key="4">
    <source>
        <dbReference type="ARBA" id="ARBA00010584"/>
    </source>
</evidence>
<evidence type="ECO:0000256" key="9">
    <source>
        <dbReference type="ARBA" id="ARBA00022857"/>
    </source>
</evidence>
<comment type="subunit">
    <text evidence="5 15">Homodimer.</text>
</comment>
<dbReference type="OrthoDB" id="9805684at2"/>
<evidence type="ECO:0000313" key="19">
    <source>
        <dbReference type="Proteomes" id="UP000242610"/>
    </source>
</evidence>
<dbReference type="InterPro" id="IPR005986">
    <property type="entry name" value="Asp_semialdehyde_DH_beta"/>
</dbReference>
<reference evidence="19" key="1">
    <citation type="submission" date="2016-08" db="EMBL/GenBank/DDBJ databases">
        <authorList>
            <person name="Varghese N."/>
            <person name="Submissions Spin"/>
        </authorList>
    </citation>
    <scope>NUCLEOTIDE SEQUENCE [LARGE SCALE GENOMIC DNA]</scope>
    <source>
        <strain evidence="19">R-52791</strain>
    </source>
</reference>
<keyword evidence="10 15" id="KW-0220">Diaminopimelate biosynthesis</keyword>
<keyword evidence="11 15" id="KW-0560">Oxidoreductase</keyword>
<dbReference type="AlphaFoldDB" id="A0A1C4GZ91"/>
<comment type="function">
    <text evidence="15">Catalyzes the NADPH-dependent formation of L-aspartate-semialdehyde (L-ASA) by the reductive dephosphorylation of L-aspartyl-4-phosphate.</text>
</comment>
<dbReference type="GO" id="GO:0071266">
    <property type="term" value="P:'de novo' L-methionine biosynthetic process"/>
    <property type="evidence" value="ECO:0007669"/>
    <property type="project" value="UniProtKB-UniRule"/>
</dbReference>
<feature type="domain" description="Semialdehyde dehydrogenase NAD-binding" evidence="17">
    <location>
        <begin position="13"/>
        <end position="128"/>
    </location>
</feature>
<keyword evidence="9 15" id="KW-0521">NADP</keyword>
<feature type="binding site" evidence="15">
    <location>
        <position position="334"/>
    </location>
    <ligand>
        <name>NADP(+)</name>
        <dbReference type="ChEBI" id="CHEBI:58349"/>
    </ligand>
</feature>
<dbReference type="GO" id="GO:0051287">
    <property type="term" value="F:NAD binding"/>
    <property type="evidence" value="ECO:0007669"/>
    <property type="project" value="InterPro"/>
</dbReference>
<dbReference type="GO" id="GO:0046983">
    <property type="term" value="F:protein dimerization activity"/>
    <property type="evidence" value="ECO:0007669"/>
    <property type="project" value="InterPro"/>
</dbReference>
<dbReference type="UniPathway" id="UPA00034">
    <property type="reaction ID" value="UER00016"/>
</dbReference>
<dbReference type="Proteomes" id="UP000242610">
    <property type="component" value="Unassembled WGS sequence"/>
</dbReference>
<feature type="binding site" evidence="15">
    <location>
        <position position="258"/>
    </location>
    <ligand>
        <name>substrate</name>
    </ligand>
</feature>
<dbReference type="GO" id="GO:0004073">
    <property type="term" value="F:aspartate-semialdehyde dehydrogenase activity"/>
    <property type="evidence" value="ECO:0007669"/>
    <property type="project" value="UniProtKB-UniRule"/>
</dbReference>